<proteinExistence type="predicted"/>
<protein>
    <recommendedName>
        <fullName evidence="4">Chain length determinant protein</fullName>
    </recommendedName>
</protein>
<keyword evidence="1" id="KW-0472">Membrane</keyword>
<reference evidence="2 3" key="1">
    <citation type="submission" date="2016-11" db="EMBL/GenBank/DDBJ databases">
        <authorList>
            <person name="Jaros S."/>
            <person name="Januszkiewicz K."/>
            <person name="Wedrychowicz H."/>
        </authorList>
    </citation>
    <scope>NUCLEOTIDE SEQUENCE [LARGE SCALE GENOMIC DNA]</scope>
    <source>
        <strain evidence="2 3">DSM 25661</strain>
    </source>
</reference>
<gene>
    <name evidence="2" type="ORF">SAMN05444278_106119</name>
</gene>
<dbReference type="EMBL" id="FQTW01000006">
    <property type="protein sequence ID" value="SHE83604.1"/>
    <property type="molecule type" value="Genomic_DNA"/>
</dbReference>
<dbReference type="AlphaFoldDB" id="A0A1M4WQW4"/>
<dbReference type="STRING" id="1155689.SAMN05444278_106119"/>
<dbReference type="RefSeq" id="WP_073193229.1">
    <property type="nucleotide sequence ID" value="NZ_FQTW01000006.1"/>
</dbReference>
<dbReference type="OrthoDB" id="745212at2"/>
<evidence type="ECO:0008006" key="4">
    <source>
        <dbReference type="Google" id="ProtNLM"/>
    </source>
</evidence>
<accession>A0A1M4WQW4</accession>
<sequence length="342" mass="39422">MQTNQPLIQNDEIDLIELLRKLLAFVGYLKTKKKQLLLSFLIGAFLGLMYPLYNPLTYTATISYVVENEVLDFPEKINSSEYPWLIVNPGRTFLDENLSTLFTSRKMIVNAIEQPVVFNNDTTTLLDEIYLKDDVLKTLKHSKDSLSFTRKKDSLLNSIYLSLVESNIDITQDESLGKLTVTHQNEWFAQQLALNLLKTVEDFYTKTKIKRSKNNLAILQRQRDSIKDILNKNLTAVAVQNDNNFALNPALTAKRLPSIKERVDVKSNTIMLNELIRQTEFAKVHLRSIKPFIQVIDQPIPPLVNNHYKWYVRLLLGGFALIVLYVIFCFLVKLKNKITQLA</sequence>
<evidence type="ECO:0000313" key="3">
    <source>
        <dbReference type="Proteomes" id="UP000184462"/>
    </source>
</evidence>
<keyword evidence="3" id="KW-1185">Reference proteome</keyword>
<feature type="transmembrane region" description="Helical" evidence="1">
    <location>
        <begin position="36"/>
        <end position="53"/>
    </location>
</feature>
<evidence type="ECO:0000256" key="1">
    <source>
        <dbReference type="SAM" id="Phobius"/>
    </source>
</evidence>
<feature type="transmembrane region" description="Helical" evidence="1">
    <location>
        <begin position="310"/>
        <end position="332"/>
    </location>
</feature>
<keyword evidence="1" id="KW-0812">Transmembrane</keyword>
<evidence type="ECO:0000313" key="2">
    <source>
        <dbReference type="EMBL" id="SHE83604.1"/>
    </source>
</evidence>
<name>A0A1M4WQW4_9FLAO</name>
<keyword evidence="1" id="KW-1133">Transmembrane helix</keyword>
<organism evidence="2 3">
    <name type="scientific">Psychroflexus salarius</name>
    <dbReference type="NCBI Taxonomy" id="1155689"/>
    <lineage>
        <taxon>Bacteria</taxon>
        <taxon>Pseudomonadati</taxon>
        <taxon>Bacteroidota</taxon>
        <taxon>Flavobacteriia</taxon>
        <taxon>Flavobacteriales</taxon>
        <taxon>Flavobacteriaceae</taxon>
        <taxon>Psychroflexus</taxon>
    </lineage>
</organism>
<dbReference type="Proteomes" id="UP000184462">
    <property type="component" value="Unassembled WGS sequence"/>
</dbReference>